<evidence type="ECO:0000256" key="1">
    <source>
        <dbReference type="SAM" id="SignalP"/>
    </source>
</evidence>
<evidence type="ECO:0000259" key="2">
    <source>
        <dbReference type="Pfam" id="PF01425"/>
    </source>
</evidence>
<evidence type="ECO:0000259" key="3">
    <source>
        <dbReference type="Pfam" id="PF26053"/>
    </source>
</evidence>
<feature type="chain" id="PRO_5043814028" description="Amidase domain-containing protein" evidence="1">
    <location>
        <begin position="21"/>
        <end position="684"/>
    </location>
</feature>
<sequence>MLKALFAAAAFLLTSEKSTATPMLSHDKEVIFEAPSNHNIEASSGPSTMIFPNQRFFYKLDNIDYFTPSDQPAHIINVQSNANFQEDFNPVMIIPIVKSKDGIFTVQHLQPLVEAYLSEDDVLTESHFETVLFHPESNVDDGLFIDLSSIVYLMKRFDTKAIFMDERFSTNLPSPGNGLPSVPISTIPAKSIEHGLAGPYLFQYIPNQSKLHFYPIYRLYPDYYKAFVNGIYPLNDGSGFYNTLDKLDSYAGERVGVKDIFDIKGVPTTAGSRLYTAWRGDVDKTASSVKKLEDEGAVIVGKAKTVAYANGGMTIEGTIDHLYPYSARGDQGQSCASSSSGPACALTAYDWLDFTVGSDTAGSIRRPAAVAGLYGNKPTQGIIGLDGVIPLLAWTDTAGILTRSPAKLVKILKTWYSDSPINRRHNHLPKTMLVPSDDFPDMPKDIKSLVEGFLKDVESTLGMKTRMVNQTAIHPHKHFKPGTDSRPYHNFFTATDFHETMWAWQWKHLIEPIVQDYEAKNEGRFPYVGFRYTKGWQEARKNPWKEEDFDLKREKLDRTADWFNNMIGRDEETCSKTLYIEPLDLDNSPIYRETKFNDISETLAPTRKNPLFAYAPASISGAPNYVIPIGQVPFKSLVSGQMEMHPILMSITAYPGCDFMILDFIDKLDKAGLIKEVKTGRTAF</sequence>
<keyword evidence="5" id="KW-1185">Reference proteome</keyword>
<dbReference type="Pfam" id="PF26053">
    <property type="entry name" value="DUF8016"/>
    <property type="match status" value="1"/>
</dbReference>
<keyword evidence="1" id="KW-0732">Signal</keyword>
<dbReference type="Gene3D" id="3.90.1300.10">
    <property type="entry name" value="Amidase signature (AS) domain"/>
    <property type="match status" value="1"/>
</dbReference>
<evidence type="ECO:0000313" key="5">
    <source>
        <dbReference type="Proteomes" id="UP001355207"/>
    </source>
</evidence>
<dbReference type="AlphaFoldDB" id="A0AAX4JVJ4"/>
<dbReference type="InterPro" id="IPR023631">
    <property type="entry name" value="Amidase_dom"/>
</dbReference>
<feature type="domain" description="Amidase" evidence="2">
    <location>
        <begin position="255"/>
        <end position="421"/>
    </location>
</feature>
<dbReference type="PANTHER" id="PTHR46310:SF7">
    <property type="entry name" value="AMIDASE 1"/>
    <property type="match status" value="1"/>
</dbReference>
<dbReference type="SUPFAM" id="SSF75304">
    <property type="entry name" value="Amidase signature (AS) enzymes"/>
    <property type="match status" value="1"/>
</dbReference>
<evidence type="ECO:0000313" key="4">
    <source>
        <dbReference type="EMBL" id="WWC89441.1"/>
    </source>
</evidence>
<dbReference type="Pfam" id="PF01425">
    <property type="entry name" value="Amidase"/>
    <property type="match status" value="1"/>
</dbReference>
<dbReference type="InterPro" id="IPR036928">
    <property type="entry name" value="AS_sf"/>
</dbReference>
<protein>
    <recommendedName>
        <fullName evidence="6">Amidase domain-containing protein</fullName>
    </recommendedName>
</protein>
<organism evidence="4 5">
    <name type="scientific">Kwoniella dendrophila CBS 6074</name>
    <dbReference type="NCBI Taxonomy" id="1295534"/>
    <lineage>
        <taxon>Eukaryota</taxon>
        <taxon>Fungi</taxon>
        <taxon>Dikarya</taxon>
        <taxon>Basidiomycota</taxon>
        <taxon>Agaricomycotina</taxon>
        <taxon>Tremellomycetes</taxon>
        <taxon>Tremellales</taxon>
        <taxon>Cryptococcaceae</taxon>
        <taxon>Kwoniella</taxon>
    </lineage>
</organism>
<reference evidence="4 5" key="1">
    <citation type="submission" date="2024-01" db="EMBL/GenBank/DDBJ databases">
        <title>Comparative genomics of Cryptococcus and Kwoniella reveals pathogenesis evolution and contrasting modes of karyotype evolution via chromosome fusion or intercentromeric recombination.</title>
        <authorList>
            <person name="Coelho M.A."/>
            <person name="David-Palma M."/>
            <person name="Shea T."/>
            <person name="Bowers K."/>
            <person name="McGinley-Smith S."/>
            <person name="Mohammad A.W."/>
            <person name="Gnirke A."/>
            <person name="Yurkov A.M."/>
            <person name="Nowrousian M."/>
            <person name="Sun S."/>
            <person name="Cuomo C.A."/>
            <person name="Heitman J."/>
        </authorList>
    </citation>
    <scope>NUCLEOTIDE SEQUENCE [LARGE SCALE GENOMIC DNA]</scope>
    <source>
        <strain evidence="4 5">CBS 6074</strain>
    </source>
</reference>
<dbReference type="InterPro" id="IPR058329">
    <property type="entry name" value="Arp1_N"/>
</dbReference>
<proteinExistence type="predicted"/>
<feature type="domain" description="Scytalone dehydratase-like protein Arp1 N-terminal" evidence="3">
    <location>
        <begin position="72"/>
        <end position="204"/>
    </location>
</feature>
<gene>
    <name evidence="4" type="ORF">L201_004365</name>
</gene>
<dbReference type="RefSeq" id="XP_066076204.1">
    <property type="nucleotide sequence ID" value="XM_066220107.1"/>
</dbReference>
<name>A0AAX4JVJ4_9TREE</name>
<evidence type="ECO:0008006" key="6">
    <source>
        <dbReference type="Google" id="ProtNLM"/>
    </source>
</evidence>
<dbReference type="PANTHER" id="PTHR46310">
    <property type="entry name" value="AMIDASE 1"/>
    <property type="match status" value="1"/>
</dbReference>
<accession>A0AAX4JVJ4</accession>
<dbReference type="EMBL" id="CP144102">
    <property type="protein sequence ID" value="WWC89441.1"/>
    <property type="molecule type" value="Genomic_DNA"/>
</dbReference>
<dbReference type="GeneID" id="91095035"/>
<dbReference type="Proteomes" id="UP001355207">
    <property type="component" value="Chromosome 5"/>
</dbReference>
<feature type="signal peptide" evidence="1">
    <location>
        <begin position="1"/>
        <end position="20"/>
    </location>
</feature>